<reference evidence="1" key="1">
    <citation type="submission" date="2021-01" db="EMBL/GenBank/DDBJ databases">
        <authorList>
            <person name="Corre E."/>
            <person name="Pelletier E."/>
            <person name="Niang G."/>
            <person name="Scheremetjew M."/>
            <person name="Finn R."/>
            <person name="Kale V."/>
            <person name="Holt S."/>
            <person name="Cochrane G."/>
            <person name="Meng A."/>
            <person name="Brown T."/>
            <person name="Cohen L."/>
        </authorList>
    </citation>
    <scope>NUCLEOTIDE SEQUENCE</scope>
    <source>
        <strain evidence="1">RCC3387</strain>
    </source>
</reference>
<dbReference type="SMART" id="SM00855">
    <property type="entry name" value="PGAM"/>
    <property type="match status" value="1"/>
</dbReference>
<name>A0A6U6SKP5_9DINO</name>
<dbReference type="PANTHER" id="PTHR48100">
    <property type="entry name" value="BROAD-SPECIFICITY PHOSPHATASE YOR283W-RELATED"/>
    <property type="match status" value="1"/>
</dbReference>
<gene>
    <name evidence="1" type="ORF">BRAN1462_LOCUS50429</name>
</gene>
<dbReference type="Pfam" id="PF00300">
    <property type="entry name" value="His_Phos_1"/>
    <property type="match status" value="1"/>
</dbReference>
<accession>A0A6U6SKP5</accession>
<dbReference type="GO" id="GO:0005737">
    <property type="term" value="C:cytoplasm"/>
    <property type="evidence" value="ECO:0007669"/>
    <property type="project" value="TreeGrafter"/>
</dbReference>
<organism evidence="1">
    <name type="scientific">Zooxanthella nutricula</name>
    <dbReference type="NCBI Taxonomy" id="1333877"/>
    <lineage>
        <taxon>Eukaryota</taxon>
        <taxon>Sar</taxon>
        <taxon>Alveolata</taxon>
        <taxon>Dinophyceae</taxon>
        <taxon>Peridiniales</taxon>
        <taxon>Peridiniales incertae sedis</taxon>
        <taxon>Zooxanthella</taxon>
    </lineage>
</organism>
<evidence type="ECO:0000313" key="1">
    <source>
        <dbReference type="EMBL" id="CAD9631710.1"/>
    </source>
</evidence>
<dbReference type="InterPro" id="IPR029033">
    <property type="entry name" value="His_PPase_superfam"/>
</dbReference>
<dbReference type="SUPFAM" id="SSF53254">
    <property type="entry name" value="Phosphoglycerate mutase-like"/>
    <property type="match status" value="1"/>
</dbReference>
<sequence>MCMPDATAQRWKLELESLAKELEAERPDGPPAKKTIYFIRHAESMSNVARDHMKKQRITGAVRLCSSGFDSPLSSRGRAQLLEVRPRAREIGEQIEAVIHSPLKRAAETALVLFGDEDDTGGYTQPQGTRWLMVSGLKEMRFQEHAQANLMRSQSILRARVRSFIKFVSRLPWERIALVGHSRFFSTMLRLMGEEVWLRNASIWRVHAAPEPKFGLHCVAKKLVATPADIDPADPAIVGDVASSSDDSHEELSAN</sequence>
<dbReference type="InterPro" id="IPR050275">
    <property type="entry name" value="PGM_Phosphatase"/>
</dbReference>
<dbReference type="Gene3D" id="3.40.50.1240">
    <property type="entry name" value="Phosphoglycerate mutase-like"/>
    <property type="match status" value="1"/>
</dbReference>
<dbReference type="CDD" id="cd07067">
    <property type="entry name" value="HP_PGM_like"/>
    <property type="match status" value="1"/>
</dbReference>
<dbReference type="EMBL" id="HBGW01079338">
    <property type="protein sequence ID" value="CAD9631710.1"/>
    <property type="molecule type" value="Transcribed_RNA"/>
</dbReference>
<proteinExistence type="predicted"/>
<dbReference type="PANTHER" id="PTHR48100:SF61">
    <property type="entry name" value="PHOSPHOGLYCERATE MUTASE"/>
    <property type="match status" value="1"/>
</dbReference>
<protein>
    <recommendedName>
        <fullName evidence="2">Phosphoglycerate mutase (2,3-diphosphoglycerate-dependent)</fullName>
    </recommendedName>
</protein>
<evidence type="ECO:0008006" key="2">
    <source>
        <dbReference type="Google" id="ProtNLM"/>
    </source>
</evidence>
<dbReference type="GO" id="GO:0016791">
    <property type="term" value="F:phosphatase activity"/>
    <property type="evidence" value="ECO:0007669"/>
    <property type="project" value="TreeGrafter"/>
</dbReference>
<dbReference type="AlphaFoldDB" id="A0A6U6SKP5"/>
<dbReference type="InterPro" id="IPR013078">
    <property type="entry name" value="His_Pase_superF_clade-1"/>
</dbReference>